<evidence type="ECO:0000313" key="7">
    <source>
        <dbReference type="Proteomes" id="UP001197974"/>
    </source>
</evidence>
<dbReference type="Pfam" id="PF01814">
    <property type="entry name" value="Hemerythrin"/>
    <property type="match status" value="1"/>
</dbReference>
<dbReference type="InterPro" id="IPR038062">
    <property type="entry name" value="ScdA-like_N_sf"/>
</dbReference>
<dbReference type="Gene3D" id="1.10.3910.10">
    <property type="entry name" value="SP0561-like"/>
    <property type="match status" value="1"/>
</dbReference>
<gene>
    <name evidence="6" type="primary">ric</name>
    <name evidence="6" type="ORF">LC087_16905</name>
</gene>
<evidence type="ECO:0000256" key="3">
    <source>
        <dbReference type="ARBA" id="ARBA00022723"/>
    </source>
</evidence>
<organism evidence="6 7">
    <name type="scientific">Bacillus carboniphilus</name>
    <dbReference type="NCBI Taxonomy" id="86663"/>
    <lineage>
        <taxon>Bacteria</taxon>
        <taxon>Bacillati</taxon>
        <taxon>Bacillota</taxon>
        <taxon>Bacilli</taxon>
        <taxon>Bacillales</taxon>
        <taxon>Bacillaceae</taxon>
        <taxon>Bacillus</taxon>
    </lineage>
</organism>
<evidence type="ECO:0000313" key="6">
    <source>
        <dbReference type="EMBL" id="WLR42365.1"/>
    </source>
</evidence>
<keyword evidence="7" id="KW-1185">Reference proteome</keyword>
<evidence type="ECO:0000256" key="4">
    <source>
        <dbReference type="ARBA" id="ARBA00023004"/>
    </source>
</evidence>
<dbReference type="Proteomes" id="UP001197974">
    <property type="component" value="Chromosome"/>
</dbReference>
<feature type="domain" description="Hemerythrin-like" evidence="5">
    <location>
        <begin position="88"/>
        <end position="230"/>
    </location>
</feature>
<name>A0ABY9JXL7_9BACI</name>
<dbReference type="EMBL" id="CP129013">
    <property type="protein sequence ID" value="WLR42365.1"/>
    <property type="molecule type" value="Genomic_DNA"/>
</dbReference>
<dbReference type="Gene3D" id="1.20.120.520">
    <property type="entry name" value="nmb1532 protein domain like"/>
    <property type="match status" value="1"/>
</dbReference>
<keyword evidence="2" id="KW-0963">Cytoplasm</keyword>
<evidence type="ECO:0000256" key="1">
    <source>
        <dbReference type="ARBA" id="ARBA00004496"/>
    </source>
</evidence>
<sequence>MSQTFSESTIVADIVKTFPKASDLLKSYRIDFCCGGNRPIIEAIQERGLDKNEVLEKLNASYENHLKQDDQSFDWNSAPSSEIIDLIIQKHHEYLREELPQLSPYITKVNRVHGPQQPHLTAMHDLFFELKAELLDHIVKEEKTDFPLLLQYEENPSDENRAKLMEVLDKLEEEHEHAGSILKQLREVTSDYTPPEGACGTYRLVYRRLEALEDDLFQHIHRENNILFNRVQKAINS</sequence>
<dbReference type="InterPro" id="IPR012312">
    <property type="entry name" value="Hemerythrin-like"/>
</dbReference>
<reference evidence="6 7" key="1">
    <citation type="submission" date="2023-06" db="EMBL/GenBank/DDBJ databases">
        <title>Five Gram-positive bacteria isolated from mangrove sediments in Shenzhen, Guangdong, China.</title>
        <authorList>
            <person name="Yu S."/>
            <person name="Zheng W."/>
            <person name="Huang Y."/>
        </authorList>
    </citation>
    <scope>NUCLEOTIDE SEQUENCE [LARGE SCALE GENOMIC DNA]</scope>
    <source>
        <strain evidence="6 7">SaN35-3</strain>
    </source>
</reference>
<protein>
    <submittedName>
        <fullName evidence="6">Iron-sulfur cluster repair di-iron protein</fullName>
    </submittedName>
</protein>
<evidence type="ECO:0000259" key="5">
    <source>
        <dbReference type="Pfam" id="PF01814"/>
    </source>
</evidence>
<proteinExistence type="predicted"/>
<keyword evidence="4" id="KW-0408">Iron</keyword>
<dbReference type="PANTHER" id="PTHR36438:SF1">
    <property type="entry name" value="IRON-SULFUR CLUSTER REPAIR PROTEIN YTFE"/>
    <property type="match status" value="1"/>
</dbReference>
<comment type="subcellular location">
    <subcellularLocation>
        <location evidence="1">Cytoplasm</location>
    </subcellularLocation>
</comment>
<keyword evidence="3" id="KW-0479">Metal-binding</keyword>
<dbReference type="Pfam" id="PF04405">
    <property type="entry name" value="ScdA_N"/>
    <property type="match status" value="1"/>
</dbReference>
<dbReference type="InterPro" id="IPR019903">
    <property type="entry name" value="RIC_family"/>
</dbReference>
<dbReference type="PANTHER" id="PTHR36438">
    <property type="entry name" value="IRON-SULFUR CLUSTER REPAIR PROTEIN YTFE"/>
    <property type="match status" value="1"/>
</dbReference>
<accession>A0ABY9JXL7</accession>
<dbReference type="NCBIfam" id="TIGR03652">
    <property type="entry name" value="FeS_repair_RIC"/>
    <property type="match status" value="1"/>
</dbReference>
<dbReference type="RefSeq" id="WP_226542470.1">
    <property type="nucleotide sequence ID" value="NZ_CP129013.1"/>
</dbReference>
<evidence type="ECO:0000256" key="2">
    <source>
        <dbReference type="ARBA" id="ARBA00022490"/>
    </source>
</evidence>